<accession>A0A117M0W4</accession>
<protein>
    <submittedName>
        <fullName evidence="1">Transcriptional regulator, ArsR family</fullName>
    </submittedName>
</protein>
<dbReference type="AlphaFoldDB" id="A0A117M0W4"/>
<organism evidence="1 2">
    <name type="scientific">Mesotoga prima</name>
    <dbReference type="NCBI Taxonomy" id="1184387"/>
    <lineage>
        <taxon>Bacteria</taxon>
        <taxon>Thermotogati</taxon>
        <taxon>Thermotogota</taxon>
        <taxon>Thermotogae</taxon>
        <taxon>Kosmotogales</taxon>
        <taxon>Kosmotogaceae</taxon>
        <taxon>Mesotoga</taxon>
    </lineage>
</organism>
<evidence type="ECO:0000313" key="1">
    <source>
        <dbReference type="EMBL" id="KUK78234.1"/>
    </source>
</evidence>
<gene>
    <name evidence="1" type="ORF">XD94_1793</name>
</gene>
<feature type="non-terminal residue" evidence="1">
    <location>
        <position position="144"/>
    </location>
</feature>
<proteinExistence type="predicted"/>
<comment type="caution">
    <text evidence="1">The sequence shown here is derived from an EMBL/GenBank/DDBJ whole genome shotgun (WGS) entry which is preliminary data.</text>
</comment>
<reference evidence="2" key="1">
    <citation type="journal article" date="2015" name="MBio">
        <title>Genome-Resolved Metagenomic Analysis Reveals Roles for Candidate Phyla and Other Microbial Community Members in Biogeochemical Transformations in Oil Reservoirs.</title>
        <authorList>
            <person name="Hu P."/>
            <person name="Tom L."/>
            <person name="Singh A."/>
            <person name="Thomas B.C."/>
            <person name="Baker B.J."/>
            <person name="Piceno Y.M."/>
            <person name="Andersen G.L."/>
            <person name="Banfield J.F."/>
        </authorList>
    </citation>
    <scope>NUCLEOTIDE SEQUENCE [LARGE SCALE GENOMIC DNA]</scope>
</reference>
<dbReference type="EMBL" id="LGGP01000398">
    <property type="protein sequence ID" value="KUK78234.1"/>
    <property type="molecule type" value="Genomic_DNA"/>
</dbReference>
<evidence type="ECO:0000313" key="2">
    <source>
        <dbReference type="Proteomes" id="UP000054092"/>
    </source>
</evidence>
<sequence>MMHYDDNEMLLFVSKDMSFFPERKAVLFDMLSDPEKAKEDFIYLLEWFYENAFSVIEPKLERMLPEVATDLKKEIEASGIKFLKTLIKNIDYASYEVLERTVICPSYFSELVSSPGGFHPQALSEPDLNLSIHPAPIIQPNRIS</sequence>
<dbReference type="Proteomes" id="UP000054092">
    <property type="component" value="Unassembled WGS sequence"/>
</dbReference>
<name>A0A117M0W4_9BACT</name>